<dbReference type="AlphaFoldDB" id="A0A1H3TYN8"/>
<keyword evidence="3" id="KW-1185">Reference proteome</keyword>
<proteinExistence type="predicted"/>
<dbReference type="GO" id="GO:0043546">
    <property type="term" value="F:molybdopterin cofactor binding"/>
    <property type="evidence" value="ECO:0007669"/>
    <property type="project" value="InterPro"/>
</dbReference>
<protein>
    <submittedName>
        <fullName evidence="2">Arsenite oxidase large subunit</fullName>
    </submittedName>
</protein>
<dbReference type="STRING" id="1244108.SAMN05444004_1213"/>
<reference evidence="3" key="1">
    <citation type="submission" date="2016-10" db="EMBL/GenBank/DDBJ databases">
        <authorList>
            <person name="Varghese N."/>
            <person name="Submissions S."/>
        </authorList>
    </citation>
    <scope>NUCLEOTIDE SEQUENCE [LARGE SCALE GENOMIC DNA]</scope>
    <source>
        <strain evidence="3">DSM 100420</strain>
    </source>
</reference>
<evidence type="ECO:0000313" key="2">
    <source>
        <dbReference type="EMBL" id="SDZ55310.1"/>
    </source>
</evidence>
<dbReference type="SUPFAM" id="SSF50692">
    <property type="entry name" value="ADC-like"/>
    <property type="match status" value="1"/>
</dbReference>
<feature type="domain" description="Molybdopterin dinucleotide-binding" evidence="1">
    <location>
        <begin position="6"/>
        <end position="73"/>
    </location>
</feature>
<evidence type="ECO:0000313" key="3">
    <source>
        <dbReference type="Proteomes" id="UP000198914"/>
    </source>
</evidence>
<dbReference type="InterPro" id="IPR009010">
    <property type="entry name" value="Asp_de-COase-like_dom_sf"/>
</dbReference>
<name>A0A1H3TYN8_9RHOB</name>
<dbReference type="InterPro" id="IPR006657">
    <property type="entry name" value="MoPterin_dinucl-bd_dom"/>
</dbReference>
<dbReference type="EMBL" id="FNPX01000021">
    <property type="protein sequence ID" value="SDZ55310.1"/>
    <property type="molecule type" value="Genomic_DNA"/>
</dbReference>
<dbReference type="GO" id="GO:0016491">
    <property type="term" value="F:oxidoreductase activity"/>
    <property type="evidence" value="ECO:0007669"/>
    <property type="project" value="InterPro"/>
</dbReference>
<dbReference type="Gene3D" id="2.40.40.20">
    <property type="match status" value="1"/>
</dbReference>
<dbReference type="Proteomes" id="UP000198914">
    <property type="component" value="Unassembled WGS sequence"/>
</dbReference>
<dbReference type="Pfam" id="PF01568">
    <property type="entry name" value="Molydop_binding"/>
    <property type="match status" value="1"/>
</dbReference>
<sequence length="107" mass="11662">MDRWAVPYIQINPEDAAELGVGNGDLVEVYNGDGATQAMAYIEPSARRNETFMLFGAPSGTQGNVVNAGVNELILPNFKQTWADIRKIADASPSAKTQSFKSWEVEL</sequence>
<organism evidence="2 3">
    <name type="scientific">Jannaschia faecimaris</name>
    <dbReference type="NCBI Taxonomy" id="1244108"/>
    <lineage>
        <taxon>Bacteria</taxon>
        <taxon>Pseudomonadati</taxon>
        <taxon>Pseudomonadota</taxon>
        <taxon>Alphaproteobacteria</taxon>
        <taxon>Rhodobacterales</taxon>
        <taxon>Roseobacteraceae</taxon>
        <taxon>Jannaschia</taxon>
    </lineage>
</organism>
<gene>
    <name evidence="2" type="ORF">SAMN05444004_1213</name>
</gene>
<accession>A0A1H3TYN8</accession>
<evidence type="ECO:0000259" key="1">
    <source>
        <dbReference type="Pfam" id="PF01568"/>
    </source>
</evidence>